<name>A0A563EKV8_9PSEU</name>
<dbReference type="Pfam" id="PF00578">
    <property type="entry name" value="AhpC-TSA"/>
    <property type="match status" value="1"/>
</dbReference>
<evidence type="ECO:0000256" key="6">
    <source>
        <dbReference type="SAM" id="SignalP"/>
    </source>
</evidence>
<evidence type="ECO:0000313" key="9">
    <source>
        <dbReference type="Proteomes" id="UP000316639"/>
    </source>
</evidence>
<dbReference type="GO" id="GO:0030313">
    <property type="term" value="C:cell envelope"/>
    <property type="evidence" value="ECO:0007669"/>
    <property type="project" value="UniProtKB-SubCell"/>
</dbReference>
<evidence type="ECO:0000259" key="7">
    <source>
        <dbReference type="PROSITE" id="PS51352"/>
    </source>
</evidence>
<dbReference type="AlphaFoldDB" id="A0A563EKV8"/>
<evidence type="ECO:0000256" key="3">
    <source>
        <dbReference type="ARBA" id="ARBA00022968"/>
    </source>
</evidence>
<dbReference type="InterPro" id="IPR050553">
    <property type="entry name" value="Thioredoxin_ResA/DsbE_sf"/>
</dbReference>
<dbReference type="InterPro" id="IPR013766">
    <property type="entry name" value="Thioredoxin_domain"/>
</dbReference>
<proteinExistence type="predicted"/>
<dbReference type="Gene3D" id="3.40.30.10">
    <property type="entry name" value="Glutaredoxin"/>
    <property type="match status" value="1"/>
</dbReference>
<comment type="caution">
    <text evidence="8">The sequence shown here is derived from an EMBL/GenBank/DDBJ whole genome shotgun (WGS) entry which is preliminary data.</text>
</comment>
<dbReference type="RefSeq" id="WP_146357292.1">
    <property type="nucleotide sequence ID" value="NZ_VOBR01000024.1"/>
</dbReference>
<dbReference type="InterPro" id="IPR017937">
    <property type="entry name" value="Thioredoxin_CS"/>
</dbReference>
<dbReference type="EMBL" id="VOBR01000024">
    <property type="protein sequence ID" value="TWP47763.1"/>
    <property type="molecule type" value="Genomic_DNA"/>
</dbReference>
<reference evidence="8 9" key="1">
    <citation type="submission" date="2019-07" db="EMBL/GenBank/DDBJ databases">
        <title>Lentzea xizangensis sp. nov., isolated from Qinghai-Tibetan Plateau Soils.</title>
        <authorList>
            <person name="Huang J."/>
        </authorList>
    </citation>
    <scope>NUCLEOTIDE SEQUENCE [LARGE SCALE GENOMIC DNA]</scope>
    <source>
        <strain evidence="8 9">FXJ1.1311</strain>
    </source>
</reference>
<evidence type="ECO:0000256" key="4">
    <source>
        <dbReference type="ARBA" id="ARBA00023157"/>
    </source>
</evidence>
<keyword evidence="6" id="KW-0732">Signal</keyword>
<feature type="signal peptide" evidence="6">
    <location>
        <begin position="1"/>
        <end position="21"/>
    </location>
</feature>
<dbReference type="Proteomes" id="UP000316639">
    <property type="component" value="Unassembled WGS sequence"/>
</dbReference>
<evidence type="ECO:0000256" key="2">
    <source>
        <dbReference type="ARBA" id="ARBA00022748"/>
    </source>
</evidence>
<feature type="domain" description="Thioredoxin" evidence="7">
    <location>
        <begin position="42"/>
        <end position="185"/>
    </location>
</feature>
<evidence type="ECO:0000313" key="8">
    <source>
        <dbReference type="EMBL" id="TWP47763.1"/>
    </source>
</evidence>
<dbReference type="GO" id="GO:0016209">
    <property type="term" value="F:antioxidant activity"/>
    <property type="evidence" value="ECO:0007669"/>
    <property type="project" value="InterPro"/>
</dbReference>
<dbReference type="SUPFAM" id="SSF52833">
    <property type="entry name" value="Thioredoxin-like"/>
    <property type="match status" value="1"/>
</dbReference>
<dbReference type="InterPro" id="IPR036249">
    <property type="entry name" value="Thioredoxin-like_sf"/>
</dbReference>
<protein>
    <submittedName>
        <fullName evidence="8">TlpA family protein disulfide reductase</fullName>
    </submittedName>
</protein>
<dbReference type="PROSITE" id="PS51352">
    <property type="entry name" value="THIOREDOXIN_2"/>
    <property type="match status" value="1"/>
</dbReference>
<dbReference type="PANTHER" id="PTHR42852:SF6">
    <property type="entry name" value="THIOL:DISULFIDE INTERCHANGE PROTEIN DSBE"/>
    <property type="match status" value="1"/>
</dbReference>
<evidence type="ECO:0000256" key="5">
    <source>
        <dbReference type="ARBA" id="ARBA00023284"/>
    </source>
</evidence>
<dbReference type="OrthoDB" id="9796554at2"/>
<keyword evidence="9" id="KW-1185">Reference proteome</keyword>
<dbReference type="GO" id="GO:0017004">
    <property type="term" value="P:cytochrome complex assembly"/>
    <property type="evidence" value="ECO:0007669"/>
    <property type="project" value="UniProtKB-KW"/>
</dbReference>
<dbReference type="PROSITE" id="PS00194">
    <property type="entry name" value="THIOREDOXIN_1"/>
    <property type="match status" value="1"/>
</dbReference>
<feature type="chain" id="PRO_5021937787" evidence="6">
    <location>
        <begin position="22"/>
        <end position="192"/>
    </location>
</feature>
<keyword evidence="3" id="KW-0812">Transmembrane</keyword>
<evidence type="ECO:0000256" key="1">
    <source>
        <dbReference type="ARBA" id="ARBA00004196"/>
    </source>
</evidence>
<organism evidence="8 9">
    <name type="scientific">Lentzea tibetensis</name>
    <dbReference type="NCBI Taxonomy" id="2591470"/>
    <lineage>
        <taxon>Bacteria</taxon>
        <taxon>Bacillati</taxon>
        <taxon>Actinomycetota</taxon>
        <taxon>Actinomycetes</taxon>
        <taxon>Pseudonocardiales</taxon>
        <taxon>Pseudonocardiaceae</taxon>
        <taxon>Lentzea</taxon>
    </lineage>
</organism>
<keyword evidence="5" id="KW-0676">Redox-active center</keyword>
<dbReference type="GO" id="GO:0016491">
    <property type="term" value="F:oxidoreductase activity"/>
    <property type="evidence" value="ECO:0007669"/>
    <property type="project" value="InterPro"/>
</dbReference>
<keyword evidence="4" id="KW-1015">Disulfide bond</keyword>
<comment type="subcellular location">
    <subcellularLocation>
        <location evidence="1">Cell envelope</location>
    </subcellularLocation>
</comment>
<dbReference type="PANTHER" id="PTHR42852">
    <property type="entry name" value="THIOL:DISULFIDE INTERCHANGE PROTEIN DSBE"/>
    <property type="match status" value="1"/>
</dbReference>
<dbReference type="CDD" id="cd02966">
    <property type="entry name" value="TlpA_like_family"/>
    <property type="match status" value="1"/>
</dbReference>
<keyword evidence="3" id="KW-0735">Signal-anchor</keyword>
<dbReference type="InterPro" id="IPR000866">
    <property type="entry name" value="AhpC/TSA"/>
</dbReference>
<dbReference type="PROSITE" id="PS51257">
    <property type="entry name" value="PROKAR_LIPOPROTEIN"/>
    <property type="match status" value="1"/>
</dbReference>
<accession>A0A563EKV8</accession>
<gene>
    <name evidence="8" type="ORF">FKR81_30950</name>
</gene>
<sequence>MKRLALALVLLIGACSTGDDAAPIAGGEFQLVAPGGQVKLRYPVAERKPLQALSGESLLEPGKTVNLGDYAGKIVVVNIWGSWCPPCRTEAPELQKIQDAGTAQVLGLDVKETSPDHGKDFLVDRGLNYPSIYDPSGRSLLAFKGLSPNAVPSTFILDEQHRVAAVFLVGVLASDLEPIIAELAAESSARPS</sequence>
<keyword evidence="2" id="KW-0201">Cytochrome c-type biogenesis</keyword>